<evidence type="ECO:0000256" key="11">
    <source>
        <dbReference type="RuleBase" id="RU003750"/>
    </source>
</evidence>
<feature type="transmembrane region" description="Helical" evidence="12">
    <location>
        <begin position="34"/>
        <end position="51"/>
    </location>
</feature>
<evidence type="ECO:0000256" key="1">
    <source>
        <dbReference type="ARBA" id="ARBA00004141"/>
    </source>
</evidence>
<evidence type="ECO:0000256" key="8">
    <source>
        <dbReference type="ARBA" id="ARBA00023136"/>
    </source>
</evidence>
<dbReference type="Proteomes" id="UP000243525">
    <property type="component" value="Unassembled WGS sequence"/>
</dbReference>
<keyword evidence="5 12" id="KW-0812">Transmembrane</keyword>
<proteinExistence type="inferred from homology"/>
<dbReference type="GO" id="GO:0008654">
    <property type="term" value="P:phospholipid biosynthetic process"/>
    <property type="evidence" value="ECO:0007669"/>
    <property type="project" value="UniProtKB-KW"/>
</dbReference>
<feature type="transmembrane region" description="Helical" evidence="12">
    <location>
        <begin position="108"/>
        <end position="129"/>
    </location>
</feature>
<keyword evidence="3" id="KW-0444">Lipid biosynthesis</keyword>
<dbReference type="EMBL" id="QAAD01000002">
    <property type="protein sequence ID" value="PTN10310.1"/>
    <property type="molecule type" value="Genomic_DNA"/>
</dbReference>
<reference evidence="13 14" key="1">
    <citation type="submission" date="2018-04" db="EMBL/GenBank/DDBJ databases">
        <title>Genomic Encyclopedia of Archaeal and Bacterial Type Strains, Phase II (KMG-II): from individual species to whole genera.</title>
        <authorList>
            <person name="Goeker M."/>
        </authorList>
    </citation>
    <scope>NUCLEOTIDE SEQUENCE [LARGE SCALE GENOMIC DNA]</scope>
    <source>
        <strain evidence="13 14">DSM 28823</strain>
    </source>
</reference>
<dbReference type="Gene3D" id="1.20.120.1760">
    <property type="match status" value="1"/>
</dbReference>
<evidence type="ECO:0000256" key="9">
    <source>
        <dbReference type="ARBA" id="ARBA00023209"/>
    </source>
</evidence>
<dbReference type="Pfam" id="PF01066">
    <property type="entry name" value="CDP-OH_P_transf"/>
    <property type="match status" value="1"/>
</dbReference>
<keyword evidence="6 12" id="KW-1133">Transmembrane helix</keyword>
<dbReference type="GO" id="GO:0016780">
    <property type="term" value="F:phosphotransferase activity, for other substituted phosphate groups"/>
    <property type="evidence" value="ECO:0007669"/>
    <property type="project" value="InterPro"/>
</dbReference>
<dbReference type="InterPro" id="IPR048254">
    <property type="entry name" value="CDP_ALCOHOL_P_TRANSF_CS"/>
</dbReference>
<feature type="transmembrane region" description="Helical" evidence="12">
    <location>
        <begin position="172"/>
        <end position="191"/>
    </location>
</feature>
<dbReference type="PANTHER" id="PTHR14269">
    <property type="entry name" value="CDP-DIACYLGLYCEROL--GLYCEROL-3-PHOSPHATE 3-PHOSPHATIDYLTRANSFERASE-RELATED"/>
    <property type="match status" value="1"/>
</dbReference>
<dbReference type="InterPro" id="IPR000462">
    <property type="entry name" value="CDP-OH_P_trans"/>
</dbReference>
<dbReference type="PROSITE" id="PS00379">
    <property type="entry name" value="CDP_ALCOHOL_P_TRANSF"/>
    <property type="match status" value="1"/>
</dbReference>
<evidence type="ECO:0000256" key="2">
    <source>
        <dbReference type="ARBA" id="ARBA00010441"/>
    </source>
</evidence>
<keyword evidence="7" id="KW-0443">Lipid metabolism</keyword>
<gene>
    <name evidence="13" type="ORF">C8N47_102295</name>
</gene>
<dbReference type="InterPro" id="IPR050324">
    <property type="entry name" value="CDP-alcohol_PTase-I"/>
</dbReference>
<evidence type="ECO:0000313" key="14">
    <source>
        <dbReference type="Proteomes" id="UP000243525"/>
    </source>
</evidence>
<comment type="subcellular location">
    <subcellularLocation>
        <location evidence="1">Membrane</location>
        <topology evidence="1">Multi-pass membrane protein</topology>
    </subcellularLocation>
</comment>
<evidence type="ECO:0000256" key="3">
    <source>
        <dbReference type="ARBA" id="ARBA00022516"/>
    </source>
</evidence>
<sequence length="248" mass="27281">MKTVRNFFFWVPNFITSLNLVAGSVAVFLGVQGYLGWAAICIALASVFDFMDGMAARLLHSYSEIGKQMDSLADLVSFGLAPAAMLTAMLQLAMFGEVRPLLNIEASWLQWVFLFSALLVPVAGAFRLAKFNLDTRQTESFLGLPIPANALFYASLAVVVDWGSNAALDQVILNRFNLLTAIAIISALMISEIPMFSLKFKNLKWKGNEIRLLFLLLCVALFVSLNVYGLPLIIISYITISLVQKVVA</sequence>
<evidence type="ECO:0000256" key="6">
    <source>
        <dbReference type="ARBA" id="ARBA00022989"/>
    </source>
</evidence>
<keyword evidence="9" id="KW-0594">Phospholipid biosynthesis</keyword>
<protein>
    <submittedName>
        <fullName evidence="13">CDP-diacylglycerol--serine O-phosphatidyltransferase</fullName>
    </submittedName>
</protein>
<feature type="transmembrane region" description="Helical" evidence="12">
    <location>
        <begin position="141"/>
        <end position="160"/>
    </location>
</feature>
<dbReference type="InterPro" id="IPR043130">
    <property type="entry name" value="CDP-OH_PTrfase_TM_dom"/>
</dbReference>
<comment type="caution">
    <text evidence="13">The sequence shown here is derived from an EMBL/GenBank/DDBJ whole genome shotgun (WGS) entry which is preliminary data.</text>
</comment>
<name>A0A2T5C5W4_9BACT</name>
<dbReference type="AlphaFoldDB" id="A0A2T5C5W4"/>
<evidence type="ECO:0000256" key="10">
    <source>
        <dbReference type="ARBA" id="ARBA00023264"/>
    </source>
</evidence>
<evidence type="ECO:0000256" key="7">
    <source>
        <dbReference type="ARBA" id="ARBA00023098"/>
    </source>
</evidence>
<dbReference type="GO" id="GO:0016020">
    <property type="term" value="C:membrane"/>
    <property type="evidence" value="ECO:0007669"/>
    <property type="project" value="UniProtKB-SubCell"/>
</dbReference>
<feature type="transmembrane region" description="Helical" evidence="12">
    <location>
        <begin position="7"/>
        <end position="28"/>
    </location>
</feature>
<keyword evidence="10" id="KW-1208">Phospholipid metabolism</keyword>
<feature type="transmembrane region" description="Helical" evidence="12">
    <location>
        <begin position="212"/>
        <end position="240"/>
    </location>
</feature>
<evidence type="ECO:0000313" key="13">
    <source>
        <dbReference type="EMBL" id="PTN10310.1"/>
    </source>
</evidence>
<keyword evidence="4 11" id="KW-0808">Transferase</keyword>
<comment type="similarity">
    <text evidence="2 11">Belongs to the CDP-alcohol phosphatidyltransferase class-I family.</text>
</comment>
<keyword evidence="14" id="KW-1185">Reference proteome</keyword>
<evidence type="ECO:0000256" key="5">
    <source>
        <dbReference type="ARBA" id="ARBA00022692"/>
    </source>
</evidence>
<keyword evidence="8 12" id="KW-0472">Membrane</keyword>
<feature type="transmembrane region" description="Helical" evidence="12">
    <location>
        <begin position="72"/>
        <end position="96"/>
    </location>
</feature>
<dbReference type="OrthoDB" id="9777147at2"/>
<dbReference type="RefSeq" id="WP_107821084.1">
    <property type="nucleotide sequence ID" value="NZ_OY782574.1"/>
</dbReference>
<dbReference type="PANTHER" id="PTHR14269:SF61">
    <property type="entry name" value="CDP-DIACYLGLYCEROL--SERINE O-PHOSPHATIDYLTRANSFERASE"/>
    <property type="match status" value="1"/>
</dbReference>
<accession>A0A2T5C5W4</accession>
<evidence type="ECO:0000256" key="12">
    <source>
        <dbReference type="SAM" id="Phobius"/>
    </source>
</evidence>
<evidence type="ECO:0000256" key="4">
    <source>
        <dbReference type="ARBA" id="ARBA00022679"/>
    </source>
</evidence>
<organism evidence="13 14">
    <name type="scientific">Mangrovibacterium marinum</name>
    <dbReference type="NCBI Taxonomy" id="1639118"/>
    <lineage>
        <taxon>Bacteria</taxon>
        <taxon>Pseudomonadati</taxon>
        <taxon>Bacteroidota</taxon>
        <taxon>Bacteroidia</taxon>
        <taxon>Marinilabiliales</taxon>
        <taxon>Prolixibacteraceae</taxon>
        <taxon>Mangrovibacterium</taxon>
    </lineage>
</organism>